<dbReference type="InterPro" id="IPR001455">
    <property type="entry name" value="TusA-like"/>
</dbReference>
<reference evidence="2 3" key="1">
    <citation type="journal article" date="2009" name="Genome Res.">
        <title>Whole genome sequence of Desulfovibrio magneticus strain RS-1 revealed common gene clusters in magnetotactic bacteria.</title>
        <authorList>
            <person name="Nakazawa H."/>
            <person name="Arakaki A."/>
            <person name="Narita-Yamada S."/>
            <person name="Yashiro I."/>
            <person name="Jinno K."/>
            <person name="Aoki N."/>
            <person name="Tsuruyama A."/>
            <person name="Okamura Y."/>
            <person name="Tanikawa S."/>
            <person name="Fujita N."/>
            <person name="Takeyama H."/>
            <person name="Matsunaga T."/>
        </authorList>
    </citation>
    <scope>NUCLEOTIDE SEQUENCE [LARGE SCALE GENOMIC DNA]</scope>
    <source>
        <strain evidence="3">ATCC 700980 / DSM 13731 / RS-1</strain>
    </source>
</reference>
<feature type="domain" description="UPF0033" evidence="1">
    <location>
        <begin position="5"/>
        <end position="74"/>
    </location>
</feature>
<dbReference type="CDD" id="cd00291">
    <property type="entry name" value="SirA_YedF_YeeD"/>
    <property type="match status" value="1"/>
</dbReference>
<dbReference type="AlphaFoldDB" id="C4XM75"/>
<dbReference type="STRING" id="573370.DMR_37120"/>
<dbReference type="InterPro" id="IPR036868">
    <property type="entry name" value="TusA-like_sf"/>
</dbReference>
<dbReference type="Gene3D" id="3.30.110.40">
    <property type="entry name" value="TusA-like domain"/>
    <property type="match status" value="1"/>
</dbReference>
<proteinExistence type="predicted"/>
<sequence length="74" mass="8493">MNVRRLDITRYYCPMTFVKVKVQLCEMAAGDVLEVLLKGEEPLRNVPAAATRDGYSVLDVFPVEQDVYCVRIRK</sequence>
<evidence type="ECO:0000259" key="1">
    <source>
        <dbReference type="Pfam" id="PF01206"/>
    </source>
</evidence>
<dbReference type="Proteomes" id="UP000009071">
    <property type="component" value="Chromosome"/>
</dbReference>
<dbReference type="OrthoDB" id="9794210at2"/>
<evidence type="ECO:0000313" key="3">
    <source>
        <dbReference type="Proteomes" id="UP000009071"/>
    </source>
</evidence>
<dbReference type="RefSeq" id="WP_015862345.1">
    <property type="nucleotide sequence ID" value="NC_012796.1"/>
</dbReference>
<dbReference type="HOGENOM" id="CLU_165255_2_1_7"/>
<dbReference type="KEGG" id="dma:DMR_37120"/>
<name>C4XM75_SOLM1</name>
<evidence type="ECO:0000313" key="2">
    <source>
        <dbReference type="EMBL" id="BAH77203.1"/>
    </source>
</evidence>
<dbReference type="Pfam" id="PF01206">
    <property type="entry name" value="TusA"/>
    <property type="match status" value="1"/>
</dbReference>
<dbReference type="EMBL" id="AP010904">
    <property type="protein sequence ID" value="BAH77203.1"/>
    <property type="molecule type" value="Genomic_DNA"/>
</dbReference>
<gene>
    <name evidence="2" type="ordered locus">DMR_37120</name>
</gene>
<dbReference type="SUPFAM" id="SSF64307">
    <property type="entry name" value="SirA-like"/>
    <property type="match status" value="1"/>
</dbReference>
<accession>C4XM75</accession>
<organism evidence="2 3">
    <name type="scientific">Solidesulfovibrio magneticus (strain ATCC 700980 / DSM 13731 / RS-1)</name>
    <name type="common">Desulfovibrio magneticus</name>
    <dbReference type="NCBI Taxonomy" id="573370"/>
    <lineage>
        <taxon>Bacteria</taxon>
        <taxon>Pseudomonadati</taxon>
        <taxon>Thermodesulfobacteriota</taxon>
        <taxon>Desulfovibrionia</taxon>
        <taxon>Desulfovibrionales</taxon>
        <taxon>Desulfovibrionaceae</taxon>
        <taxon>Solidesulfovibrio</taxon>
    </lineage>
</organism>
<protein>
    <recommendedName>
        <fullName evidence="1">UPF0033 domain-containing protein</fullName>
    </recommendedName>
</protein>
<dbReference type="eggNOG" id="COG0425">
    <property type="taxonomic scope" value="Bacteria"/>
</dbReference>
<keyword evidence="3" id="KW-1185">Reference proteome</keyword>